<keyword evidence="4" id="KW-1185">Reference proteome</keyword>
<proteinExistence type="predicted"/>
<dbReference type="Proteomes" id="UP000628854">
    <property type="component" value="Unassembled WGS sequence"/>
</dbReference>
<reference evidence="4" key="1">
    <citation type="journal article" date="2019" name="Int. J. Syst. Evol. Microbiol.">
        <title>The Global Catalogue of Microorganisms (GCM) 10K type strain sequencing project: providing services to taxonomists for standard genome sequencing and annotation.</title>
        <authorList>
            <consortium name="The Broad Institute Genomics Platform"/>
            <consortium name="The Broad Institute Genome Sequencing Center for Infectious Disease"/>
            <person name="Wu L."/>
            <person name="Ma J."/>
        </authorList>
    </citation>
    <scope>NUCLEOTIDE SEQUENCE [LARGE SCALE GENOMIC DNA]</scope>
    <source>
        <strain evidence="4">CGMCC 1.15928</strain>
    </source>
</reference>
<keyword evidence="1" id="KW-0175">Coiled coil</keyword>
<organism evidence="3 4">
    <name type="scientific">Henriciella pelagia</name>
    <dbReference type="NCBI Taxonomy" id="1977912"/>
    <lineage>
        <taxon>Bacteria</taxon>
        <taxon>Pseudomonadati</taxon>
        <taxon>Pseudomonadota</taxon>
        <taxon>Alphaproteobacteria</taxon>
        <taxon>Hyphomonadales</taxon>
        <taxon>Hyphomonadaceae</taxon>
        <taxon>Henriciella</taxon>
    </lineage>
</organism>
<feature type="coiled-coil region" evidence="1">
    <location>
        <begin position="123"/>
        <end position="185"/>
    </location>
</feature>
<evidence type="ECO:0000256" key="1">
    <source>
        <dbReference type="SAM" id="Coils"/>
    </source>
</evidence>
<feature type="region of interest" description="Disordered" evidence="2">
    <location>
        <begin position="186"/>
        <end position="213"/>
    </location>
</feature>
<evidence type="ECO:0000256" key="2">
    <source>
        <dbReference type="SAM" id="MobiDB-lite"/>
    </source>
</evidence>
<accession>A0ABQ1JIZ1</accession>
<name>A0ABQ1JIZ1_9PROT</name>
<evidence type="ECO:0000313" key="3">
    <source>
        <dbReference type="EMBL" id="GGB67499.1"/>
    </source>
</evidence>
<protein>
    <submittedName>
        <fullName evidence="3">Uncharacterized protein</fullName>
    </submittedName>
</protein>
<evidence type="ECO:0000313" key="4">
    <source>
        <dbReference type="Proteomes" id="UP000628854"/>
    </source>
</evidence>
<sequence>MSDSSSAPEQNSPFLNAHLSRWARRPYWTPAEIAALSMDKDPRTLNRDTIAAYAHLPDVWDYLDRLDIVYRCAEMKLIPWQCRPCDAIPLLDRYGIPHSDELRDAVDAVEKIPDWKGAFFSLLKKSQNEKAELERTIQQYHEILAEARKSSISYEEWSEKVREFVDQILAENRSMSDELEALRSALEDRDSQNERPKAANDNEDGPTNPKARNSNDLILTAMVIYGYAFDPSAKVSRVPAEIASDIAKLGWELTPETVGKHVRNACKRLGVNRRPEDDG</sequence>
<comment type="caution">
    <text evidence="3">The sequence shown here is derived from an EMBL/GenBank/DDBJ whole genome shotgun (WGS) entry which is preliminary data.</text>
</comment>
<dbReference type="EMBL" id="BMKF01000001">
    <property type="protein sequence ID" value="GGB67499.1"/>
    <property type="molecule type" value="Genomic_DNA"/>
</dbReference>
<feature type="compositionally biased region" description="Basic and acidic residues" evidence="2">
    <location>
        <begin position="186"/>
        <end position="200"/>
    </location>
</feature>
<gene>
    <name evidence="3" type="ORF">GCM10011503_15380</name>
</gene>